<dbReference type="AlphaFoldDB" id="A0A1W1BEU2"/>
<protein>
    <recommendedName>
        <fullName evidence="2">Cytochrome c domain-containing protein</fullName>
    </recommendedName>
</protein>
<gene>
    <name evidence="1" type="ORF">MNB_SM-4-1444</name>
</gene>
<reference evidence="1" key="1">
    <citation type="submission" date="2016-10" db="EMBL/GenBank/DDBJ databases">
        <authorList>
            <person name="de Groot N.N."/>
        </authorList>
    </citation>
    <scope>NUCLEOTIDE SEQUENCE</scope>
</reference>
<organism evidence="1">
    <name type="scientific">hydrothermal vent metagenome</name>
    <dbReference type="NCBI Taxonomy" id="652676"/>
    <lineage>
        <taxon>unclassified sequences</taxon>
        <taxon>metagenomes</taxon>
        <taxon>ecological metagenomes</taxon>
    </lineage>
</organism>
<evidence type="ECO:0000313" key="1">
    <source>
        <dbReference type="EMBL" id="SFV51968.1"/>
    </source>
</evidence>
<sequence>MFKKSLIISCLFSSMTLFAQYEVAEELFDDASCMTCHTEMDFVPKPGKVDSFKKLIRVVDACRFSNDVSWFDDESLDVVRYLNHKYYKFEETE</sequence>
<proteinExistence type="predicted"/>
<evidence type="ECO:0008006" key="2">
    <source>
        <dbReference type="Google" id="ProtNLM"/>
    </source>
</evidence>
<accession>A0A1W1BEU2</accession>
<name>A0A1W1BEU2_9ZZZZ</name>
<dbReference type="EMBL" id="FPHF01000015">
    <property type="protein sequence ID" value="SFV51968.1"/>
    <property type="molecule type" value="Genomic_DNA"/>
</dbReference>